<dbReference type="GO" id="GO:0016989">
    <property type="term" value="F:sigma factor antagonist activity"/>
    <property type="evidence" value="ECO:0007669"/>
    <property type="project" value="TreeGrafter"/>
</dbReference>
<dbReference type="RefSeq" id="WP_173415714.1">
    <property type="nucleotide sequence ID" value="NZ_CP054139.1"/>
</dbReference>
<dbReference type="PANTHER" id="PTHR30273:SF2">
    <property type="entry name" value="PROTEIN FECR"/>
    <property type="match status" value="1"/>
</dbReference>
<dbReference type="PIRSF" id="PIRSF018266">
    <property type="entry name" value="FecR"/>
    <property type="match status" value="1"/>
</dbReference>
<evidence type="ECO:0000313" key="3">
    <source>
        <dbReference type="EMBL" id="QKJ31047.1"/>
    </source>
</evidence>
<organism evidence="3 4">
    <name type="scientific">Mucilaginibacter mali</name>
    <dbReference type="NCBI Taxonomy" id="2740462"/>
    <lineage>
        <taxon>Bacteria</taxon>
        <taxon>Pseudomonadati</taxon>
        <taxon>Bacteroidota</taxon>
        <taxon>Sphingobacteriia</taxon>
        <taxon>Sphingobacteriales</taxon>
        <taxon>Sphingobacteriaceae</taxon>
        <taxon>Mucilaginibacter</taxon>
    </lineage>
</organism>
<dbReference type="Gene3D" id="3.55.50.30">
    <property type="match status" value="1"/>
</dbReference>
<sequence length="337" mass="37874">MNEKRLQQLLISFAENRISREEYDELMELIHQTHQNEALYEAMDSVWKEIVYHIPVSQPQRESVYDRIINDPRFLKTPPAVNSRLGLFKKNWLKVAASLLIAGTVGIAGYKLFGTEQAAPVAYLQYAVPAGHHAQFQFPDGTVVAVNAGSILKYPKDFTGKTREVFLQGEAFFDVAHDAARPFIVHTGSIKTQVLGTAFDIEAYGNKKLNVTVARGKVSVLEGSNKLGILTPNHKLTYNYQNKKAEEFLVNANDAIGWKDGSLILNNLNIQEAAEIIERWYNVKFDIKALRGNQTRFSASFLKKESLEKVLNVLSRLNAFHYTISASGDVKTVKLTN</sequence>
<dbReference type="InterPro" id="IPR012373">
    <property type="entry name" value="Ferrdict_sens_TM"/>
</dbReference>
<accession>A0A7D4Q4K6</accession>
<reference evidence="3 4" key="1">
    <citation type="submission" date="2020-05" db="EMBL/GenBank/DDBJ databases">
        <title>Mucilaginibacter mali sp. nov.</title>
        <authorList>
            <person name="Kim H.S."/>
            <person name="Lee K.C."/>
            <person name="Suh M.K."/>
            <person name="Kim J.-S."/>
            <person name="Han K.-I."/>
            <person name="Eom M.K."/>
            <person name="Shin Y.K."/>
            <person name="Lee J.-S."/>
        </authorList>
    </citation>
    <scope>NUCLEOTIDE SEQUENCE [LARGE SCALE GENOMIC DNA]</scope>
    <source>
        <strain evidence="3 4">G2-14</strain>
    </source>
</reference>
<name>A0A7D4Q4K6_9SPHI</name>
<dbReference type="Proteomes" id="UP000505355">
    <property type="component" value="Chromosome"/>
</dbReference>
<dbReference type="Pfam" id="PF04773">
    <property type="entry name" value="FecR"/>
    <property type="match status" value="1"/>
</dbReference>
<dbReference type="EMBL" id="CP054139">
    <property type="protein sequence ID" value="QKJ31047.1"/>
    <property type="molecule type" value="Genomic_DNA"/>
</dbReference>
<evidence type="ECO:0000259" key="1">
    <source>
        <dbReference type="Pfam" id="PF04773"/>
    </source>
</evidence>
<protein>
    <submittedName>
        <fullName evidence="3">FecR family protein</fullName>
    </submittedName>
</protein>
<evidence type="ECO:0000313" key="4">
    <source>
        <dbReference type="Proteomes" id="UP000505355"/>
    </source>
</evidence>
<evidence type="ECO:0000259" key="2">
    <source>
        <dbReference type="Pfam" id="PF16344"/>
    </source>
</evidence>
<gene>
    <name evidence="3" type="ORF">HQ865_15225</name>
</gene>
<keyword evidence="4" id="KW-1185">Reference proteome</keyword>
<dbReference type="InterPro" id="IPR006860">
    <property type="entry name" value="FecR"/>
</dbReference>
<dbReference type="AlphaFoldDB" id="A0A7D4Q4K6"/>
<proteinExistence type="predicted"/>
<feature type="domain" description="Protein FecR C-terminal" evidence="2">
    <location>
        <begin position="263"/>
        <end position="325"/>
    </location>
</feature>
<dbReference type="Pfam" id="PF16344">
    <property type="entry name" value="FecR_C"/>
    <property type="match status" value="1"/>
</dbReference>
<dbReference type="KEGG" id="mmab:HQ865_15225"/>
<feature type="domain" description="FecR protein" evidence="1">
    <location>
        <begin position="126"/>
        <end position="218"/>
    </location>
</feature>
<dbReference type="InterPro" id="IPR032508">
    <property type="entry name" value="FecR_C"/>
</dbReference>
<dbReference type="PANTHER" id="PTHR30273">
    <property type="entry name" value="PERIPLASMIC SIGNAL SENSOR AND SIGMA FACTOR ACTIVATOR FECR-RELATED"/>
    <property type="match status" value="1"/>
</dbReference>
<dbReference type="Gene3D" id="2.60.120.1440">
    <property type="match status" value="1"/>
</dbReference>